<proteinExistence type="predicted"/>
<dbReference type="Proteomes" id="UP000460221">
    <property type="component" value="Unassembled WGS sequence"/>
</dbReference>
<dbReference type="RefSeq" id="WP_154770020.1">
    <property type="nucleotide sequence ID" value="NZ_WLYK01000008.1"/>
</dbReference>
<dbReference type="EMBL" id="WLYK01000008">
    <property type="protein sequence ID" value="MTD16037.1"/>
    <property type="molecule type" value="Genomic_DNA"/>
</dbReference>
<evidence type="ECO:0000313" key="2">
    <source>
        <dbReference type="Proteomes" id="UP000460221"/>
    </source>
</evidence>
<organism evidence="1 2">
    <name type="scientific">Nakamurella alba</name>
    <dbReference type="NCBI Taxonomy" id="2665158"/>
    <lineage>
        <taxon>Bacteria</taxon>
        <taxon>Bacillati</taxon>
        <taxon>Actinomycetota</taxon>
        <taxon>Actinomycetes</taxon>
        <taxon>Nakamurellales</taxon>
        <taxon>Nakamurellaceae</taxon>
        <taxon>Nakamurella</taxon>
    </lineage>
</organism>
<comment type="caution">
    <text evidence="1">The sequence shown here is derived from an EMBL/GenBank/DDBJ whole genome shotgun (WGS) entry which is preliminary data.</text>
</comment>
<accession>A0A7K1FPG7</accession>
<name>A0A7K1FPG7_9ACTN</name>
<dbReference type="InterPro" id="IPR036689">
    <property type="entry name" value="ESAT-6-like_sf"/>
</dbReference>
<dbReference type="Gene3D" id="1.10.287.1060">
    <property type="entry name" value="ESAT-6-like"/>
    <property type="match status" value="1"/>
</dbReference>
<keyword evidence="2" id="KW-1185">Reference proteome</keyword>
<dbReference type="AlphaFoldDB" id="A0A7K1FPG7"/>
<sequence>MEGISVATDRMVQAGTGVGAVGESLRAEVATMHDLLTDIQVGWQSDEAAPRFAAVMLAHLEQAALLGEALIGHGTTLTGVGTAQAQAETDLATAVPVVP</sequence>
<reference evidence="1 2" key="1">
    <citation type="submission" date="2019-11" db="EMBL/GenBank/DDBJ databases">
        <authorList>
            <person name="Jiang L.-Q."/>
        </authorList>
    </citation>
    <scope>NUCLEOTIDE SEQUENCE [LARGE SCALE GENOMIC DNA]</scope>
    <source>
        <strain evidence="1 2">YIM 132087</strain>
    </source>
</reference>
<protein>
    <recommendedName>
        <fullName evidence="3">WXG100 family type VII secretion target</fullName>
    </recommendedName>
</protein>
<dbReference type="SUPFAM" id="SSF140453">
    <property type="entry name" value="EsxAB dimer-like"/>
    <property type="match status" value="1"/>
</dbReference>
<gene>
    <name evidence="1" type="ORF">GIS00_19045</name>
</gene>
<evidence type="ECO:0000313" key="1">
    <source>
        <dbReference type="EMBL" id="MTD16037.1"/>
    </source>
</evidence>
<evidence type="ECO:0008006" key="3">
    <source>
        <dbReference type="Google" id="ProtNLM"/>
    </source>
</evidence>